<reference evidence="1 2" key="1">
    <citation type="submission" date="2016-09" db="EMBL/GenBank/DDBJ databases">
        <title>The complete genome sequences of Rhizobium gallicum, symbiovars gallicum and phaseoli, symbionts associated to common bean (Phaseolus vulgaris).</title>
        <authorList>
            <person name="Bustos P."/>
            <person name="Santamaria R.I."/>
            <person name="Perez-Carrascal O.M."/>
            <person name="Juarez S."/>
            <person name="Lozano L."/>
            <person name="Martinez-Flores I."/>
            <person name="Martinez-Romero E."/>
            <person name="Cevallos M."/>
            <person name="Romero D."/>
            <person name="Davila G."/>
            <person name="Gonzalez V."/>
        </authorList>
    </citation>
    <scope>NUCLEOTIDE SEQUENCE [LARGE SCALE GENOMIC DNA]</scope>
    <source>
        <strain evidence="1 2">IE4872</strain>
    </source>
</reference>
<accession>A0A1L5NID4</accession>
<sequence>MWAAWQSRSMFLLSAENPEQTIPATACLRVGQCRFWPTTNGQYESCVYAIILWLRMSRKTVLREWFSNGSETFDDMATFDVCPQQNGSGGEAGLRRGTAAAFIRDVLKPRFLPEIRSSE</sequence>
<dbReference type="EMBL" id="CP017101">
    <property type="protein sequence ID" value="APO67686.1"/>
    <property type="molecule type" value="Genomic_DNA"/>
</dbReference>
<organism evidence="1 2">
    <name type="scientific">Rhizobium gallicum</name>
    <dbReference type="NCBI Taxonomy" id="56730"/>
    <lineage>
        <taxon>Bacteria</taxon>
        <taxon>Pseudomonadati</taxon>
        <taxon>Pseudomonadota</taxon>
        <taxon>Alphaproteobacteria</taxon>
        <taxon>Hyphomicrobiales</taxon>
        <taxon>Rhizobiaceae</taxon>
        <taxon>Rhizobium/Agrobacterium group</taxon>
        <taxon>Rhizobium</taxon>
    </lineage>
</organism>
<protein>
    <submittedName>
        <fullName evidence="1">Uncharacterized protein</fullName>
    </submittedName>
</protein>
<name>A0A1L5NID4_9HYPH</name>
<evidence type="ECO:0000313" key="2">
    <source>
        <dbReference type="Proteomes" id="UP000184749"/>
    </source>
</evidence>
<proteinExistence type="predicted"/>
<gene>
    <name evidence="1" type="ORF">IE4872_CH02070</name>
</gene>
<evidence type="ECO:0000313" key="1">
    <source>
        <dbReference type="EMBL" id="APO67686.1"/>
    </source>
</evidence>
<dbReference type="AlphaFoldDB" id="A0A1L5NID4"/>
<dbReference type="Proteomes" id="UP000184749">
    <property type="component" value="Chromosome"/>
</dbReference>